<dbReference type="InterPro" id="IPR050109">
    <property type="entry name" value="HTH-type_TetR-like_transc_reg"/>
</dbReference>
<sequence>MGTDSAVCSLRQKQRQERLELILQTAEQVFTEKGYRDTSMDEIATRVGIGTATIYSHFSSKEDLMVVAILERDFRRIVPPVEEICHATGSATEKLGKVFHLLINTDFFSRRVQVLYAMGNSPEAQRAMLARQDAMLESAQAFSAALTTIIEHGKADGEFQPDIATATMLKGFLGMLRAQSVTDQFLNRYASEPDELLHIYLQGIARRE</sequence>
<dbReference type="PROSITE" id="PS50977">
    <property type="entry name" value="HTH_TETR_2"/>
    <property type="match status" value="1"/>
</dbReference>
<feature type="DNA-binding region" description="H-T-H motif" evidence="4">
    <location>
        <begin position="39"/>
        <end position="58"/>
    </location>
</feature>
<gene>
    <name evidence="6" type="ORF">EPA93_47990</name>
</gene>
<dbReference type="PRINTS" id="PR00455">
    <property type="entry name" value="HTHTETR"/>
</dbReference>
<keyword evidence="7" id="KW-1185">Reference proteome</keyword>
<dbReference type="GO" id="GO:0045892">
    <property type="term" value="P:negative regulation of DNA-templated transcription"/>
    <property type="evidence" value="ECO:0007669"/>
    <property type="project" value="UniProtKB-ARBA"/>
</dbReference>
<keyword evidence="2 4" id="KW-0238">DNA-binding</keyword>
<dbReference type="PANTHER" id="PTHR30055">
    <property type="entry name" value="HTH-TYPE TRANSCRIPTIONAL REGULATOR RUTR"/>
    <property type="match status" value="1"/>
</dbReference>
<evidence type="ECO:0000313" key="7">
    <source>
        <dbReference type="Proteomes" id="UP000290365"/>
    </source>
</evidence>
<dbReference type="AlphaFoldDB" id="A0A4P6K6P8"/>
<evidence type="ECO:0000256" key="3">
    <source>
        <dbReference type="ARBA" id="ARBA00023163"/>
    </source>
</evidence>
<dbReference type="GO" id="GO:0000976">
    <property type="term" value="F:transcription cis-regulatory region binding"/>
    <property type="evidence" value="ECO:0007669"/>
    <property type="project" value="TreeGrafter"/>
</dbReference>
<dbReference type="RefSeq" id="WP_129894362.1">
    <property type="nucleotide sequence ID" value="NZ_CP035758.1"/>
</dbReference>
<dbReference type="PROSITE" id="PS01081">
    <property type="entry name" value="HTH_TETR_1"/>
    <property type="match status" value="1"/>
</dbReference>
<evidence type="ECO:0000256" key="2">
    <source>
        <dbReference type="ARBA" id="ARBA00023125"/>
    </source>
</evidence>
<dbReference type="GO" id="GO:0003700">
    <property type="term" value="F:DNA-binding transcription factor activity"/>
    <property type="evidence" value="ECO:0007669"/>
    <property type="project" value="TreeGrafter"/>
</dbReference>
<dbReference type="SUPFAM" id="SSF46689">
    <property type="entry name" value="Homeodomain-like"/>
    <property type="match status" value="1"/>
</dbReference>
<dbReference type="KEGG" id="kbs:EPA93_47990"/>
<dbReference type="InterPro" id="IPR009057">
    <property type="entry name" value="Homeodomain-like_sf"/>
</dbReference>
<dbReference type="InterPro" id="IPR036271">
    <property type="entry name" value="Tet_transcr_reg_TetR-rel_C_sf"/>
</dbReference>
<dbReference type="InterPro" id="IPR001647">
    <property type="entry name" value="HTH_TetR"/>
</dbReference>
<accession>A0A4P6K6P8</accession>
<organism evidence="6 7">
    <name type="scientific">Ktedonosporobacter rubrisoli</name>
    <dbReference type="NCBI Taxonomy" id="2509675"/>
    <lineage>
        <taxon>Bacteria</taxon>
        <taxon>Bacillati</taxon>
        <taxon>Chloroflexota</taxon>
        <taxon>Ktedonobacteria</taxon>
        <taxon>Ktedonobacterales</taxon>
        <taxon>Ktedonosporobacteraceae</taxon>
        <taxon>Ktedonosporobacter</taxon>
    </lineage>
</organism>
<evidence type="ECO:0000256" key="1">
    <source>
        <dbReference type="ARBA" id="ARBA00023015"/>
    </source>
</evidence>
<dbReference type="PANTHER" id="PTHR30055:SF234">
    <property type="entry name" value="HTH-TYPE TRANSCRIPTIONAL REGULATOR BETI"/>
    <property type="match status" value="1"/>
</dbReference>
<dbReference type="InterPro" id="IPR023772">
    <property type="entry name" value="DNA-bd_HTH_TetR-type_CS"/>
</dbReference>
<keyword evidence="3" id="KW-0804">Transcription</keyword>
<dbReference type="EMBL" id="CP035758">
    <property type="protein sequence ID" value="QBD83296.1"/>
    <property type="molecule type" value="Genomic_DNA"/>
</dbReference>
<reference evidence="6 7" key="1">
    <citation type="submission" date="2019-01" db="EMBL/GenBank/DDBJ databases">
        <title>Ktedonosporobacter rubrisoli SCAWS-G2.</title>
        <authorList>
            <person name="Huang Y."/>
            <person name="Yan B."/>
        </authorList>
    </citation>
    <scope>NUCLEOTIDE SEQUENCE [LARGE SCALE GENOMIC DNA]</scope>
    <source>
        <strain evidence="6 7">SCAWS-G2</strain>
    </source>
</reference>
<dbReference type="OrthoDB" id="7505659at2"/>
<dbReference type="FunFam" id="1.10.10.60:FF:000141">
    <property type="entry name" value="TetR family transcriptional regulator"/>
    <property type="match status" value="1"/>
</dbReference>
<protein>
    <submittedName>
        <fullName evidence="6">TetR/AcrR family transcriptional regulator</fullName>
    </submittedName>
</protein>
<evidence type="ECO:0000313" key="6">
    <source>
        <dbReference type="EMBL" id="QBD83296.1"/>
    </source>
</evidence>
<evidence type="ECO:0000256" key="4">
    <source>
        <dbReference type="PROSITE-ProRule" id="PRU00335"/>
    </source>
</evidence>
<proteinExistence type="predicted"/>
<feature type="domain" description="HTH tetR-type" evidence="5">
    <location>
        <begin position="16"/>
        <end position="76"/>
    </location>
</feature>
<dbReference type="SUPFAM" id="SSF48498">
    <property type="entry name" value="Tetracyclin repressor-like, C-terminal domain"/>
    <property type="match status" value="1"/>
</dbReference>
<dbReference type="Gene3D" id="1.10.357.10">
    <property type="entry name" value="Tetracycline Repressor, domain 2"/>
    <property type="match status" value="1"/>
</dbReference>
<keyword evidence="1" id="KW-0805">Transcription regulation</keyword>
<dbReference type="Pfam" id="PF00440">
    <property type="entry name" value="TetR_N"/>
    <property type="match status" value="1"/>
</dbReference>
<evidence type="ECO:0000259" key="5">
    <source>
        <dbReference type="PROSITE" id="PS50977"/>
    </source>
</evidence>
<dbReference type="Gene3D" id="1.10.10.60">
    <property type="entry name" value="Homeodomain-like"/>
    <property type="match status" value="1"/>
</dbReference>
<dbReference type="Proteomes" id="UP000290365">
    <property type="component" value="Chromosome"/>
</dbReference>
<name>A0A4P6K6P8_KTERU</name>